<feature type="compositionally biased region" description="Basic residues" evidence="5">
    <location>
        <begin position="137"/>
        <end position="147"/>
    </location>
</feature>
<dbReference type="Pfam" id="PF13920">
    <property type="entry name" value="zf-C3HC4_3"/>
    <property type="match status" value="1"/>
</dbReference>
<dbReference type="EMBL" id="CAXITT010000242">
    <property type="protein sequence ID" value="CAL1536906.1"/>
    <property type="molecule type" value="Genomic_DNA"/>
</dbReference>
<feature type="compositionally biased region" description="Basic and acidic residues" evidence="5">
    <location>
        <begin position="246"/>
        <end position="263"/>
    </location>
</feature>
<dbReference type="InterPro" id="IPR013083">
    <property type="entry name" value="Znf_RING/FYVE/PHD"/>
</dbReference>
<reference evidence="7 8" key="1">
    <citation type="submission" date="2024-04" db="EMBL/GenBank/DDBJ databases">
        <authorList>
            <consortium name="Genoscope - CEA"/>
            <person name="William W."/>
        </authorList>
    </citation>
    <scope>NUCLEOTIDE SEQUENCE [LARGE SCALE GENOMIC DNA]</scope>
</reference>
<dbReference type="FunFam" id="1.10.1170.10:FF:000002">
    <property type="entry name" value="Baculoviral IAP repeat containing 7"/>
    <property type="match status" value="1"/>
</dbReference>
<name>A0AAV2HW24_LYMST</name>
<keyword evidence="8" id="KW-1185">Reference proteome</keyword>
<feature type="compositionally biased region" description="Polar residues" evidence="5">
    <location>
        <begin position="121"/>
        <end position="134"/>
    </location>
</feature>
<dbReference type="Proteomes" id="UP001497497">
    <property type="component" value="Unassembled WGS sequence"/>
</dbReference>
<feature type="compositionally biased region" description="Polar residues" evidence="5">
    <location>
        <begin position="168"/>
        <end position="178"/>
    </location>
</feature>
<evidence type="ECO:0000313" key="7">
    <source>
        <dbReference type="EMBL" id="CAL1536906.1"/>
    </source>
</evidence>
<gene>
    <name evidence="7" type="ORF">GSLYS_00010819001</name>
</gene>
<evidence type="ECO:0000313" key="8">
    <source>
        <dbReference type="Proteomes" id="UP001497497"/>
    </source>
</evidence>
<dbReference type="InterPro" id="IPR001841">
    <property type="entry name" value="Znf_RING"/>
</dbReference>
<evidence type="ECO:0000256" key="4">
    <source>
        <dbReference type="PROSITE-ProRule" id="PRU00175"/>
    </source>
</evidence>
<dbReference type="Gene3D" id="3.30.40.10">
    <property type="entry name" value="Zinc/RING finger domain, C3HC4 (zinc finger)"/>
    <property type="match status" value="1"/>
</dbReference>
<evidence type="ECO:0000256" key="2">
    <source>
        <dbReference type="ARBA" id="ARBA00022771"/>
    </source>
</evidence>
<organism evidence="7 8">
    <name type="scientific">Lymnaea stagnalis</name>
    <name type="common">Great pond snail</name>
    <name type="synonym">Helix stagnalis</name>
    <dbReference type="NCBI Taxonomy" id="6523"/>
    <lineage>
        <taxon>Eukaryota</taxon>
        <taxon>Metazoa</taxon>
        <taxon>Spiralia</taxon>
        <taxon>Lophotrochozoa</taxon>
        <taxon>Mollusca</taxon>
        <taxon>Gastropoda</taxon>
        <taxon>Heterobranchia</taxon>
        <taxon>Euthyneura</taxon>
        <taxon>Panpulmonata</taxon>
        <taxon>Hygrophila</taxon>
        <taxon>Lymnaeoidea</taxon>
        <taxon>Lymnaeidae</taxon>
        <taxon>Lymnaea</taxon>
    </lineage>
</organism>
<evidence type="ECO:0000256" key="3">
    <source>
        <dbReference type="ARBA" id="ARBA00022833"/>
    </source>
</evidence>
<evidence type="ECO:0000256" key="1">
    <source>
        <dbReference type="ARBA" id="ARBA00022723"/>
    </source>
</evidence>
<dbReference type="PROSITE" id="PS50089">
    <property type="entry name" value="ZF_RING_2"/>
    <property type="match status" value="1"/>
</dbReference>
<dbReference type="AlphaFoldDB" id="A0AAV2HW24"/>
<feature type="compositionally biased region" description="Low complexity" evidence="5">
    <location>
        <begin position="148"/>
        <end position="159"/>
    </location>
</feature>
<feature type="region of interest" description="Disordered" evidence="5">
    <location>
        <begin position="240"/>
        <end position="263"/>
    </location>
</feature>
<keyword evidence="3" id="KW-0862">Zinc</keyword>
<keyword evidence="2 4" id="KW-0863">Zinc-finger</keyword>
<protein>
    <recommendedName>
        <fullName evidence="6">RING-type domain-containing protein</fullName>
    </recommendedName>
</protein>
<evidence type="ECO:0000256" key="5">
    <source>
        <dbReference type="SAM" id="MobiDB-lite"/>
    </source>
</evidence>
<evidence type="ECO:0000259" key="6">
    <source>
        <dbReference type="PROSITE" id="PS50089"/>
    </source>
</evidence>
<keyword evidence="1" id="KW-0479">Metal-binding</keyword>
<comment type="caution">
    <text evidence="7">The sequence shown here is derived from an EMBL/GenBank/DDBJ whole genome shotgun (WGS) entry which is preliminary data.</text>
</comment>
<dbReference type="GO" id="GO:0008270">
    <property type="term" value="F:zinc ion binding"/>
    <property type="evidence" value="ECO:0007669"/>
    <property type="project" value="UniProtKB-KW"/>
</dbReference>
<sequence>MASNFEASPSNEPGKDLIVFDRTKKQALFSKHKNAIVSTLEVSDFSDNQIFYCVDKLEREGKVISGASLTRECLDLEVTFANYLERNDDAKEDVTISELIAVESRRSEPVASHPAAGGHSAVTQTPAASGGSDSPNHRKKAKRRNRSSNRSPANVSANSEHLSLPEIISSSHVTSPGPTRTHRSPGADLDVVDFAGLGSFSAYEDQVDNLQAVSFSSTLEPSPVNTKLDQRLFENGASGYGFSDAEPLKPKSDARPNEGQDGERTRAALVKECLHAVTKENNLLETTRMCTMCRVNPRGITFLPCGHFLTCRECAGPVYVCSVCKKNILATVETYLC</sequence>
<feature type="domain" description="RING-type" evidence="6">
    <location>
        <begin position="290"/>
        <end position="325"/>
    </location>
</feature>
<proteinExistence type="predicted"/>
<feature type="region of interest" description="Disordered" evidence="5">
    <location>
        <begin position="104"/>
        <end position="187"/>
    </location>
</feature>
<accession>A0AAV2HW24</accession>